<dbReference type="EMBL" id="LGTL01000007">
    <property type="protein sequence ID" value="KPA80972.1"/>
    <property type="molecule type" value="Genomic_DNA"/>
</dbReference>
<organism evidence="2 3">
    <name type="scientific">Leptomonas pyrrhocoris</name>
    <name type="common">Firebug parasite</name>
    <dbReference type="NCBI Taxonomy" id="157538"/>
    <lineage>
        <taxon>Eukaryota</taxon>
        <taxon>Discoba</taxon>
        <taxon>Euglenozoa</taxon>
        <taxon>Kinetoplastea</taxon>
        <taxon>Metakinetoplastina</taxon>
        <taxon>Trypanosomatida</taxon>
        <taxon>Trypanosomatidae</taxon>
        <taxon>Leishmaniinae</taxon>
        <taxon>Leptomonas</taxon>
    </lineage>
</organism>
<name>A0A0N0DVW9_LEPPY</name>
<dbReference type="OrthoDB" id="273913at2759"/>
<keyword evidence="3" id="KW-1185">Reference proteome</keyword>
<feature type="region of interest" description="Disordered" evidence="1">
    <location>
        <begin position="562"/>
        <end position="581"/>
    </location>
</feature>
<protein>
    <submittedName>
        <fullName evidence="2">Uncharacterized protein</fullName>
    </submittedName>
</protein>
<feature type="region of interest" description="Disordered" evidence="1">
    <location>
        <begin position="243"/>
        <end position="275"/>
    </location>
</feature>
<dbReference type="Proteomes" id="UP000037923">
    <property type="component" value="Unassembled WGS sequence"/>
</dbReference>
<feature type="compositionally biased region" description="Gly residues" evidence="1">
    <location>
        <begin position="243"/>
        <end position="257"/>
    </location>
</feature>
<dbReference type="AlphaFoldDB" id="A0A0N0DVW9"/>
<evidence type="ECO:0000313" key="3">
    <source>
        <dbReference type="Proteomes" id="UP000037923"/>
    </source>
</evidence>
<gene>
    <name evidence="2" type="ORF">ABB37_04360</name>
</gene>
<comment type="caution">
    <text evidence="2">The sequence shown here is derived from an EMBL/GenBank/DDBJ whole genome shotgun (WGS) entry which is preliminary data.</text>
</comment>
<dbReference type="RefSeq" id="XP_015659411.1">
    <property type="nucleotide sequence ID" value="XM_015802010.1"/>
</dbReference>
<dbReference type="OMA" id="WRSELKQ"/>
<reference evidence="2 3" key="1">
    <citation type="submission" date="2015-07" db="EMBL/GenBank/DDBJ databases">
        <title>High-quality genome of monoxenous trypanosomatid Leptomonas pyrrhocoris.</title>
        <authorList>
            <person name="Flegontov P."/>
            <person name="Butenko A."/>
            <person name="Firsov S."/>
            <person name="Vlcek C."/>
            <person name="Logacheva M.D."/>
            <person name="Field M."/>
            <person name="Filatov D."/>
            <person name="Flegontova O."/>
            <person name="Gerasimov E."/>
            <person name="Jackson A.P."/>
            <person name="Kelly S."/>
            <person name="Opperdoes F."/>
            <person name="O'Reilly A."/>
            <person name="Votypka J."/>
            <person name="Yurchenko V."/>
            <person name="Lukes J."/>
        </authorList>
    </citation>
    <scope>NUCLEOTIDE SEQUENCE [LARGE SCALE GENOMIC DNA]</scope>
    <source>
        <strain evidence="2">H10</strain>
    </source>
</reference>
<dbReference type="GeneID" id="26904651"/>
<feature type="compositionally biased region" description="Low complexity" evidence="1">
    <location>
        <begin position="572"/>
        <end position="581"/>
    </location>
</feature>
<dbReference type="VEuPathDB" id="TriTrypDB:LpyrH10_07_1670"/>
<evidence type="ECO:0000313" key="2">
    <source>
        <dbReference type="EMBL" id="KPA80972.1"/>
    </source>
</evidence>
<feature type="region of interest" description="Disordered" evidence="1">
    <location>
        <begin position="354"/>
        <end position="373"/>
    </location>
</feature>
<accession>A0A0N0DVW9</accession>
<proteinExistence type="predicted"/>
<feature type="region of interest" description="Disordered" evidence="1">
    <location>
        <begin position="54"/>
        <end position="78"/>
    </location>
</feature>
<sequence>MEQPPGFSLPSTTLLVEVDVAPELADIHNDFAPLLRLSGICAVPSATSVAVSSGVSAGNLSGSDEEEQRGRRSPAMSPVRAAENKLAELTAPVTVTLPPPMSNEDAAFLAHYVQSFRAREEAERAYIAFIFQEYKKRKSVEQKWSSEMEAMRQELEVLRQRELPPEVREAVEELVKREGGAREVVVAAYHNFLEWVVNTTPQWIEAAQRQEQARLADEKAKKAAMAAAREALARELAMGKQLGGSSGGGGSGGGGGAAFAASSRDSPSAMASGGSAAAVVNEDGTLSYEPAVSVEQQLEASQDQSTSLGASELRRKAIRMLEAEEEEMRRRREEQVRLLREQEEQLRAEIELKNQHDAEQAARKEREAAQKREDELAQRYNALLEQEFTLQSRVRQREEEKAKKEEERRMLMERVAAEEQLLRQRIQEKEDRRKASEEEAARVAREKEERRKASEEEAARVTRETMMREMREQEETLRRRLAEREAAAESARRAEAEKARRDAAAAAVCAEQEAALRRAKEERERAEKSRQLAYLRDQEAAYTRHLREKELAEIEAKRRAAEAHWTHPTLPSPQTNSSSLSVVSPMPMGSVAMPTPHAAPSTQGSYYATPQPAAPVAPVYPLAVAAAAPPPVMPGYGGAYAVPPPPPQAYAYPSPYVAYPVMPPPPQQPPMMMMQGYLPNPNPYYPQVAPPNMMAPMQPSPYTPAAMYPR</sequence>
<feature type="region of interest" description="Disordered" evidence="1">
    <location>
        <begin position="428"/>
        <end position="461"/>
    </location>
</feature>
<evidence type="ECO:0000256" key="1">
    <source>
        <dbReference type="SAM" id="MobiDB-lite"/>
    </source>
</evidence>
<feature type="compositionally biased region" description="Low complexity" evidence="1">
    <location>
        <begin position="258"/>
        <end position="275"/>
    </location>
</feature>